<dbReference type="Gene3D" id="3.50.50.60">
    <property type="entry name" value="FAD/NAD(P)-binding domain"/>
    <property type="match status" value="1"/>
</dbReference>
<evidence type="ECO:0000256" key="2">
    <source>
        <dbReference type="ARBA" id="ARBA00022630"/>
    </source>
</evidence>
<sequence>MGPAIHCRWGRRMDIETPVLVVGGGMAGMSIAAFLCHQGIRPVLVERHQGPSRLPRARTINARTMKLYRTMGLEGVIRARPSVYAEWPGMARTDTVSGEEKFRPRAGEYTPPDVSPVTWGPINQDELERVLCDYARENGADIRFGTELVSYDAGDAGVTARLRERATGVEHVVRAAYLVAADGPRSRIRERLGIGFRDFRGIGTVCHYANVFFRADLTEATRGRPIGLWFLERPKPGTVLMPRDTKGTWVLMLPFSPESGGDLSDADCVDGVRAATGLDDAEIELLSDVPGEPRRIRTWELAARIADGYGRGRVFLVGDAAHVMPPTGAFGANLSVQDGHNLAWKLALVLNGRAGPDLLATYEAERRPVAEFTLDQALRHLRESTGMGEGGDGTVDELEVIFGYTYPSAASSQVAPAALHPRAASGLPGTRAPHIELTRAGRTISTLDLCTGRFVLMAGGDGQGWCDAFRRSAQRLSLPLDAHSDGDVEKGYGIEAAGAVLIRPDGFVAWRSPQRADDADAVAHGVLTGLLHP</sequence>
<comment type="caution">
    <text evidence="6">The sequence shown here is derived from an EMBL/GenBank/DDBJ whole genome shotgun (WGS) entry which is preliminary data.</text>
</comment>
<proteinExistence type="predicted"/>
<dbReference type="InterPro" id="IPR036188">
    <property type="entry name" value="FAD/NAD-bd_sf"/>
</dbReference>
<evidence type="ECO:0000313" key="6">
    <source>
        <dbReference type="EMBL" id="TDD91831.1"/>
    </source>
</evidence>
<keyword evidence="6" id="KW-0503">Monooxygenase</keyword>
<comment type="cofactor">
    <cofactor evidence="1">
        <name>FAD</name>
        <dbReference type="ChEBI" id="CHEBI:57692"/>
    </cofactor>
</comment>
<dbReference type="Pfam" id="PF21274">
    <property type="entry name" value="Rng_hyd_C"/>
    <property type="match status" value="1"/>
</dbReference>
<reference evidence="6 7" key="1">
    <citation type="submission" date="2019-03" db="EMBL/GenBank/DDBJ databases">
        <title>Draft genome sequences of novel Actinobacteria.</title>
        <authorList>
            <person name="Sahin N."/>
            <person name="Ay H."/>
            <person name="Saygin H."/>
        </authorList>
    </citation>
    <scope>NUCLEOTIDE SEQUENCE [LARGE SCALE GENOMIC DNA]</scope>
    <source>
        <strain evidence="6 7">H3C3</strain>
    </source>
</reference>
<gene>
    <name evidence="6" type="ORF">E1298_11310</name>
</gene>
<dbReference type="Pfam" id="PF01494">
    <property type="entry name" value="FAD_binding_3"/>
    <property type="match status" value="1"/>
</dbReference>
<evidence type="ECO:0000256" key="1">
    <source>
        <dbReference type="ARBA" id="ARBA00001974"/>
    </source>
</evidence>
<keyword evidence="6" id="KW-0560">Oxidoreductase</keyword>
<evidence type="ECO:0000256" key="4">
    <source>
        <dbReference type="SAM" id="MobiDB-lite"/>
    </source>
</evidence>
<evidence type="ECO:0000256" key="3">
    <source>
        <dbReference type="ARBA" id="ARBA00022827"/>
    </source>
</evidence>
<dbReference type="PANTHER" id="PTHR43004">
    <property type="entry name" value="TRK SYSTEM POTASSIUM UPTAKE PROTEIN"/>
    <property type="match status" value="1"/>
</dbReference>
<name>A0A4R5BXC5_9ACTN</name>
<dbReference type="GO" id="GO:0071949">
    <property type="term" value="F:FAD binding"/>
    <property type="evidence" value="ECO:0007669"/>
    <property type="project" value="InterPro"/>
</dbReference>
<dbReference type="GO" id="GO:0016709">
    <property type="term" value="F:oxidoreductase activity, acting on paired donors, with incorporation or reduction of molecular oxygen, NAD(P)H as one donor, and incorporation of one atom of oxygen"/>
    <property type="evidence" value="ECO:0007669"/>
    <property type="project" value="UniProtKB-ARBA"/>
</dbReference>
<dbReference type="InterPro" id="IPR050641">
    <property type="entry name" value="RIFMO-like"/>
</dbReference>
<dbReference type="OrthoDB" id="8670884at2"/>
<evidence type="ECO:0000313" key="7">
    <source>
        <dbReference type="Proteomes" id="UP000294513"/>
    </source>
</evidence>
<dbReference type="PANTHER" id="PTHR43004:SF19">
    <property type="entry name" value="BINDING MONOOXYGENASE, PUTATIVE (JCVI)-RELATED"/>
    <property type="match status" value="1"/>
</dbReference>
<keyword evidence="7" id="KW-1185">Reference proteome</keyword>
<dbReference type="Proteomes" id="UP000294513">
    <property type="component" value="Unassembled WGS sequence"/>
</dbReference>
<feature type="domain" description="FAD-binding" evidence="5">
    <location>
        <begin position="16"/>
        <end position="376"/>
    </location>
</feature>
<dbReference type="PRINTS" id="PR00420">
    <property type="entry name" value="RNGMNOXGNASE"/>
</dbReference>
<dbReference type="SUPFAM" id="SSF51905">
    <property type="entry name" value="FAD/NAD(P)-binding domain"/>
    <property type="match status" value="1"/>
</dbReference>
<keyword evidence="3" id="KW-0274">FAD</keyword>
<organism evidence="6 7">
    <name type="scientific">Actinomadura rubrisoli</name>
    <dbReference type="NCBI Taxonomy" id="2530368"/>
    <lineage>
        <taxon>Bacteria</taxon>
        <taxon>Bacillati</taxon>
        <taxon>Actinomycetota</taxon>
        <taxon>Actinomycetes</taxon>
        <taxon>Streptosporangiales</taxon>
        <taxon>Thermomonosporaceae</taxon>
        <taxon>Actinomadura</taxon>
    </lineage>
</organism>
<dbReference type="InterPro" id="IPR002938">
    <property type="entry name" value="FAD-bd"/>
</dbReference>
<keyword evidence="2" id="KW-0285">Flavoprotein</keyword>
<evidence type="ECO:0000259" key="5">
    <source>
        <dbReference type="Pfam" id="PF01494"/>
    </source>
</evidence>
<dbReference type="Gene3D" id="3.40.30.120">
    <property type="match status" value="1"/>
</dbReference>
<dbReference type="AlphaFoldDB" id="A0A4R5BXC5"/>
<protein>
    <submittedName>
        <fullName evidence="6">Monooxygenase</fullName>
    </submittedName>
</protein>
<dbReference type="Gene3D" id="3.30.9.10">
    <property type="entry name" value="D-Amino Acid Oxidase, subunit A, domain 2"/>
    <property type="match status" value="1"/>
</dbReference>
<feature type="region of interest" description="Disordered" evidence="4">
    <location>
        <begin position="95"/>
        <end position="118"/>
    </location>
</feature>
<accession>A0A4R5BXC5</accession>
<dbReference type="EMBL" id="SMKU01000042">
    <property type="protein sequence ID" value="TDD91831.1"/>
    <property type="molecule type" value="Genomic_DNA"/>
</dbReference>